<comment type="caution">
    <text evidence="2">The sequence shown here is derived from an EMBL/GenBank/DDBJ whole genome shotgun (WGS) entry which is preliminary data.</text>
</comment>
<dbReference type="AlphaFoldDB" id="A0A7K1FQU9"/>
<dbReference type="Proteomes" id="UP000460221">
    <property type="component" value="Unassembled WGS sequence"/>
</dbReference>
<evidence type="ECO:0000313" key="3">
    <source>
        <dbReference type="Proteomes" id="UP000460221"/>
    </source>
</evidence>
<evidence type="ECO:0000313" key="2">
    <source>
        <dbReference type="EMBL" id="MTD15164.1"/>
    </source>
</evidence>
<gene>
    <name evidence="2" type="ORF">GIS00_14570</name>
</gene>
<name>A0A7K1FQU9_9ACTN</name>
<feature type="region of interest" description="Disordered" evidence="1">
    <location>
        <begin position="1"/>
        <end position="28"/>
    </location>
</feature>
<accession>A0A7K1FQU9</accession>
<reference evidence="2 3" key="1">
    <citation type="submission" date="2019-11" db="EMBL/GenBank/DDBJ databases">
        <authorList>
            <person name="Jiang L.-Q."/>
        </authorList>
    </citation>
    <scope>NUCLEOTIDE SEQUENCE [LARGE SCALE GENOMIC DNA]</scope>
    <source>
        <strain evidence="2 3">YIM 132087</strain>
    </source>
</reference>
<evidence type="ECO:0008006" key="4">
    <source>
        <dbReference type="Google" id="ProtNLM"/>
    </source>
</evidence>
<keyword evidence="3" id="KW-1185">Reference proteome</keyword>
<sequence>MASTKADAGPGSTAATIPTEGLDPQEAADRQAVAEAWIRFWDVIEVVQNRPAAERESLLRSVTGEPLYSKLSASVAEKEAAGEASYGTVAHRIYWGPPIEGRDVANIGDCTDTSKYGARSIEDDKILTRGLERDDARGVLRRQASGQWIVTEIRFMPENTC</sequence>
<dbReference type="RefSeq" id="WP_154769121.1">
    <property type="nucleotide sequence ID" value="NZ_WLYK01000005.1"/>
</dbReference>
<dbReference type="EMBL" id="WLYK01000005">
    <property type="protein sequence ID" value="MTD15164.1"/>
    <property type="molecule type" value="Genomic_DNA"/>
</dbReference>
<proteinExistence type="predicted"/>
<evidence type="ECO:0000256" key="1">
    <source>
        <dbReference type="SAM" id="MobiDB-lite"/>
    </source>
</evidence>
<organism evidence="2 3">
    <name type="scientific">Nakamurella alba</name>
    <dbReference type="NCBI Taxonomy" id="2665158"/>
    <lineage>
        <taxon>Bacteria</taxon>
        <taxon>Bacillati</taxon>
        <taxon>Actinomycetota</taxon>
        <taxon>Actinomycetes</taxon>
        <taxon>Nakamurellales</taxon>
        <taxon>Nakamurellaceae</taxon>
        <taxon>Nakamurella</taxon>
    </lineage>
</organism>
<protein>
    <recommendedName>
        <fullName evidence="4">Nuclear transport factor 2 family protein</fullName>
    </recommendedName>
</protein>